<reference evidence="2 3" key="1">
    <citation type="journal article" date="2019" name="Int. J. Syst. Evol. Microbiol.">
        <title>Photorhabdus khanii subsp. guanajuatensis subsp. nov., isolated from Heterorhabditis atacamensis, and Photorhabdus luminescens subsp. mexicana subsp. nov., isolated from Heterorhabditis mexicana entomopathogenic nematodes.</title>
        <authorList>
            <person name="Machado R.A.R."/>
            <person name="Bruno P."/>
            <person name="Arce C.C.M."/>
            <person name="Liechti N."/>
            <person name="Kohler A."/>
            <person name="Bernal J."/>
            <person name="Bruggmann R."/>
            <person name="Turlings T.C.J."/>
        </authorList>
    </citation>
    <scope>NUCLEOTIDE SEQUENCE [LARGE SCALE GENOMIC DNA]</scope>
    <source>
        <strain evidence="2 3">MEX47-22</strain>
    </source>
</reference>
<feature type="transmembrane region" description="Helical" evidence="1">
    <location>
        <begin position="12"/>
        <end position="32"/>
    </location>
</feature>
<keyword evidence="1" id="KW-1133">Transmembrane helix</keyword>
<dbReference type="RefSeq" id="WP_132347673.1">
    <property type="nucleotide sequence ID" value="NZ_CAWOLF010000027.1"/>
</dbReference>
<evidence type="ECO:0000313" key="2">
    <source>
        <dbReference type="EMBL" id="TDB45669.1"/>
    </source>
</evidence>
<evidence type="ECO:0000313" key="3">
    <source>
        <dbReference type="Proteomes" id="UP000295550"/>
    </source>
</evidence>
<sequence>MTLKEFISDLGLTVPQFIAAIPVFIVLLNLLFKALKSHFKLINMITNDKYSILPVNKKT</sequence>
<keyword evidence="1" id="KW-0472">Membrane</keyword>
<accession>A0A4R4IZ81</accession>
<dbReference type="AlphaFoldDB" id="A0A4R4IZ81"/>
<dbReference type="Proteomes" id="UP000295550">
    <property type="component" value="Unassembled WGS sequence"/>
</dbReference>
<gene>
    <name evidence="2" type="ORF">C5468_20090</name>
</gene>
<keyword evidence="1" id="KW-0812">Transmembrane</keyword>
<comment type="caution">
    <text evidence="2">The sequence shown here is derived from an EMBL/GenBank/DDBJ whole genome shotgun (WGS) entry which is preliminary data.</text>
</comment>
<proteinExistence type="predicted"/>
<evidence type="ECO:0000256" key="1">
    <source>
        <dbReference type="SAM" id="Phobius"/>
    </source>
</evidence>
<organism evidence="2 3">
    <name type="scientific">Photorhabdus luminescens subsp. mexicana</name>
    <dbReference type="NCBI Taxonomy" id="2100167"/>
    <lineage>
        <taxon>Bacteria</taxon>
        <taxon>Pseudomonadati</taxon>
        <taxon>Pseudomonadota</taxon>
        <taxon>Gammaproteobacteria</taxon>
        <taxon>Enterobacterales</taxon>
        <taxon>Morganellaceae</taxon>
        <taxon>Photorhabdus</taxon>
    </lineage>
</organism>
<name>A0A4R4IZ81_PHOLU</name>
<protein>
    <submittedName>
        <fullName evidence="2">Uncharacterized protein</fullName>
    </submittedName>
</protein>
<dbReference type="EMBL" id="PUJX01000027">
    <property type="protein sequence ID" value="TDB45669.1"/>
    <property type="molecule type" value="Genomic_DNA"/>
</dbReference>